<gene>
    <name evidence="1" type="ORF">SNE40_017648</name>
</gene>
<proteinExistence type="predicted"/>
<accession>A0AAN8JIK7</accession>
<comment type="caution">
    <text evidence="1">The sequence shown here is derived from an EMBL/GenBank/DDBJ whole genome shotgun (WGS) entry which is preliminary data.</text>
</comment>
<dbReference type="EMBL" id="JAZGQO010000011">
    <property type="protein sequence ID" value="KAK6174353.1"/>
    <property type="molecule type" value="Genomic_DNA"/>
</dbReference>
<organism evidence="1 2">
    <name type="scientific">Patella caerulea</name>
    <name type="common">Rayed Mediterranean limpet</name>
    <dbReference type="NCBI Taxonomy" id="87958"/>
    <lineage>
        <taxon>Eukaryota</taxon>
        <taxon>Metazoa</taxon>
        <taxon>Spiralia</taxon>
        <taxon>Lophotrochozoa</taxon>
        <taxon>Mollusca</taxon>
        <taxon>Gastropoda</taxon>
        <taxon>Patellogastropoda</taxon>
        <taxon>Patelloidea</taxon>
        <taxon>Patellidae</taxon>
        <taxon>Patella</taxon>
    </lineage>
</organism>
<reference evidence="1 2" key="1">
    <citation type="submission" date="2024-01" db="EMBL/GenBank/DDBJ databases">
        <title>The genome of the rayed Mediterranean limpet Patella caerulea (Linnaeus, 1758).</title>
        <authorList>
            <person name="Anh-Thu Weber A."/>
            <person name="Halstead-Nussloch G."/>
        </authorList>
    </citation>
    <scope>NUCLEOTIDE SEQUENCE [LARGE SCALE GENOMIC DNA]</scope>
    <source>
        <strain evidence="1">AATW-2023a</strain>
        <tissue evidence="1">Whole specimen</tissue>
    </source>
</reference>
<name>A0AAN8JIK7_PATCE</name>
<keyword evidence="2" id="KW-1185">Reference proteome</keyword>
<protein>
    <submittedName>
        <fullName evidence="1">Uncharacterized protein</fullName>
    </submittedName>
</protein>
<dbReference type="Proteomes" id="UP001347796">
    <property type="component" value="Unassembled WGS sequence"/>
</dbReference>
<evidence type="ECO:0000313" key="1">
    <source>
        <dbReference type="EMBL" id="KAK6174353.1"/>
    </source>
</evidence>
<dbReference type="AlphaFoldDB" id="A0AAN8JIK7"/>
<sequence length="232" mass="27297">MEFHPNKCNVLTISRKQNPLRHQYTLHGHILEAVTRAKYLGCLLTSDMRWNDHISSICGKANKTLGFLRRNLNISSIKVKENAYKSLVRPLVEYASSVWDPYQQKDIYRLEMIQRRAARYVSNRFGNRSSVDNMLNHLNWRSLEQRRKDARLTLLYKIVNDKVCIEKSGRLITPSRRTRHTQQHSFQITSCSSDYRKFSFFPRTIREWNSLPPDIVTLETSDAFKAQVSLLH</sequence>
<dbReference type="PANTHER" id="PTHR33332">
    <property type="entry name" value="REVERSE TRANSCRIPTASE DOMAIN-CONTAINING PROTEIN"/>
    <property type="match status" value="1"/>
</dbReference>
<evidence type="ECO:0000313" key="2">
    <source>
        <dbReference type="Proteomes" id="UP001347796"/>
    </source>
</evidence>